<dbReference type="PANTHER" id="PTHR13847:SF181">
    <property type="entry name" value="TRANSFERASE CAF17, MITOCHONDRIAL-RELATED"/>
    <property type="match status" value="1"/>
</dbReference>
<protein>
    <recommendedName>
        <fullName evidence="2">FAD dependent oxidoreductase domain-containing protein</fullName>
    </recommendedName>
</protein>
<comment type="caution">
    <text evidence="3">The sequence shown here is derived from an EMBL/GenBank/DDBJ whole genome shotgun (WGS) entry which is preliminary data.</text>
</comment>
<feature type="domain" description="FAD dependent oxidoreductase" evidence="2">
    <location>
        <begin position="7"/>
        <end position="231"/>
    </location>
</feature>
<organism evidence="3 4">
    <name type="scientific">Kouleothrix aurantiaca</name>
    <dbReference type="NCBI Taxonomy" id="186479"/>
    <lineage>
        <taxon>Bacteria</taxon>
        <taxon>Bacillati</taxon>
        <taxon>Chloroflexota</taxon>
        <taxon>Chloroflexia</taxon>
        <taxon>Chloroflexales</taxon>
        <taxon>Roseiflexineae</taxon>
        <taxon>Roseiflexaceae</taxon>
        <taxon>Kouleothrix</taxon>
    </lineage>
</organism>
<dbReference type="SUPFAM" id="SSF51905">
    <property type="entry name" value="FAD/NAD(P)-binding domain"/>
    <property type="match status" value="1"/>
</dbReference>
<keyword evidence="1" id="KW-0472">Membrane</keyword>
<evidence type="ECO:0000313" key="4">
    <source>
        <dbReference type="Proteomes" id="UP000050509"/>
    </source>
</evidence>
<dbReference type="PROSITE" id="PS51257">
    <property type="entry name" value="PROKAR_LIPOPROTEIN"/>
    <property type="match status" value="1"/>
</dbReference>
<proteinExistence type="predicted"/>
<keyword evidence="1" id="KW-1133">Transmembrane helix</keyword>
<dbReference type="GO" id="GO:0005737">
    <property type="term" value="C:cytoplasm"/>
    <property type="evidence" value="ECO:0007669"/>
    <property type="project" value="TreeGrafter"/>
</dbReference>
<dbReference type="InterPro" id="IPR006076">
    <property type="entry name" value="FAD-dep_OxRdtase"/>
</dbReference>
<dbReference type="Gene3D" id="3.30.9.10">
    <property type="entry name" value="D-Amino Acid Oxidase, subunit A, domain 2"/>
    <property type="match status" value="1"/>
</dbReference>
<feature type="transmembrane region" description="Helical" evidence="1">
    <location>
        <begin position="7"/>
        <end position="24"/>
    </location>
</feature>
<dbReference type="PANTHER" id="PTHR13847">
    <property type="entry name" value="SARCOSINE DEHYDROGENASE-RELATED"/>
    <property type="match status" value="1"/>
</dbReference>
<feature type="non-terminal residue" evidence="3">
    <location>
        <position position="232"/>
    </location>
</feature>
<dbReference type="EMBL" id="LJCR01000625">
    <property type="protein sequence ID" value="KPV52203.1"/>
    <property type="molecule type" value="Genomic_DNA"/>
</dbReference>
<keyword evidence="4" id="KW-1185">Reference proteome</keyword>
<reference evidence="3 4" key="1">
    <citation type="submission" date="2015-09" db="EMBL/GenBank/DDBJ databases">
        <title>Draft genome sequence of Kouleothrix aurantiaca JCM 19913.</title>
        <authorList>
            <person name="Hemp J."/>
        </authorList>
    </citation>
    <scope>NUCLEOTIDE SEQUENCE [LARGE SCALE GENOMIC DNA]</scope>
    <source>
        <strain evidence="3 4">COM-B</strain>
    </source>
</reference>
<accession>A0A0P9D2I2</accession>
<name>A0A0P9D2I2_9CHLR</name>
<sequence>MQQHARLVIIGAGIVGCSAAYHFAKLGWRDVVVLEKGELLEVDGSSSHAPGGMFLTNSSKMMAEFAKYSRAFYDEFNTDPAEPALFGTGGLEVAYTPERLRDLQRRKGWAHAYGLPAEVISPAETTRLIPLIDPKIIHGALYTPRDAVAKAVRLLTRLTRAAEAMGVVFHGHTTVTDLDVQNGRIAAVVTDQGRIEAEQVLLCTNIWGPLLPEKIGFRIPLQAAQHLYTVTT</sequence>
<evidence type="ECO:0000256" key="1">
    <source>
        <dbReference type="SAM" id="Phobius"/>
    </source>
</evidence>
<dbReference type="AlphaFoldDB" id="A0A0P9D2I2"/>
<evidence type="ECO:0000259" key="2">
    <source>
        <dbReference type="Pfam" id="PF01266"/>
    </source>
</evidence>
<keyword evidence="1" id="KW-0812">Transmembrane</keyword>
<evidence type="ECO:0000313" key="3">
    <source>
        <dbReference type="EMBL" id="KPV52203.1"/>
    </source>
</evidence>
<dbReference type="InterPro" id="IPR036188">
    <property type="entry name" value="FAD/NAD-bd_sf"/>
</dbReference>
<gene>
    <name evidence="3" type="ORF">SE17_16900</name>
</gene>
<dbReference type="Gene3D" id="3.50.50.60">
    <property type="entry name" value="FAD/NAD(P)-binding domain"/>
    <property type="match status" value="1"/>
</dbReference>
<dbReference type="Pfam" id="PF01266">
    <property type="entry name" value="DAO"/>
    <property type="match status" value="1"/>
</dbReference>
<dbReference type="Proteomes" id="UP000050509">
    <property type="component" value="Unassembled WGS sequence"/>
</dbReference>